<dbReference type="EMBL" id="MU404350">
    <property type="protein sequence ID" value="KAI1617727.1"/>
    <property type="molecule type" value="Genomic_DNA"/>
</dbReference>
<evidence type="ECO:0000259" key="2">
    <source>
        <dbReference type="Pfam" id="PF24809"/>
    </source>
</evidence>
<accession>A0AAN6E5C4</accession>
<reference evidence="4" key="1">
    <citation type="journal article" date="2022" name="bioRxiv">
        <title>Deciphering the potential niche of two novel black yeast fungi from a biological soil crust based on their genomes, phenotypes, and melanin regulation.</title>
        <authorList>
            <consortium name="DOE Joint Genome Institute"/>
            <person name="Carr E.C."/>
            <person name="Barton Q."/>
            <person name="Grambo S."/>
            <person name="Sullivan M."/>
            <person name="Renfro C.M."/>
            <person name="Kuo A."/>
            <person name="Pangilinan J."/>
            <person name="Lipzen A."/>
            <person name="Keymanesh K."/>
            <person name="Savage E."/>
            <person name="Barry K."/>
            <person name="Grigoriev I.V."/>
            <person name="Riekhof W.R."/>
            <person name="Harris S.S."/>
        </authorList>
    </citation>
    <scope>NUCLEOTIDE SEQUENCE</scope>
    <source>
        <strain evidence="4">JF 03-4F</strain>
    </source>
</reference>
<dbReference type="InterPro" id="IPR056884">
    <property type="entry name" value="NPHP3-like_N"/>
</dbReference>
<dbReference type="Proteomes" id="UP001203852">
    <property type="component" value="Unassembled WGS sequence"/>
</dbReference>
<dbReference type="Pfam" id="PF24883">
    <property type="entry name" value="NPHP3_N"/>
    <property type="match status" value="1"/>
</dbReference>
<dbReference type="PANTHER" id="PTHR40619">
    <property type="entry name" value="FUNGAL STAND N-TERMINAL GOODBYE DOMAIN-CONTAINING PROTEIN"/>
    <property type="match status" value="1"/>
</dbReference>
<comment type="caution">
    <text evidence="4">The sequence shown here is derived from an EMBL/GenBank/DDBJ whole genome shotgun (WGS) entry which is preliminary data.</text>
</comment>
<evidence type="ECO:0000259" key="3">
    <source>
        <dbReference type="Pfam" id="PF24883"/>
    </source>
</evidence>
<dbReference type="AlphaFoldDB" id="A0AAN6E5C4"/>
<proteinExistence type="predicted"/>
<feature type="domain" description="DUF7708" evidence="2">
    <location>
        <begin position="139"/>
        <end position="266"/>
    </location>
</feature>
<dbReference type="PANTHER" id="PTHR40619:SF3">
    <property type="entry name" value="FUNGAL STAND N-TERMINAL GOODBYE DOMAIN-CONTAINING PROTEIN"/>
    <property type="match status" value="1"/>
</dbReference>
<gene>
    <name evidence="4" type="ORF">EDD36DRAFT_10542</name>
</gene>
<feature type="domain" description="Nephrocystin 3-like N-terminal" evidence="3">
    <location>
        <begin position="486"/>
        <end position="607"/>
    </location>
</feature>
<dbReference type="Pfam" id="PF24809">
    <property type="entry name" value="DUF7708"/>
    <property type="match status" value="1"/>
</dbReference>
<evidence type="ECO:0000313" key="5">
    <source>
        <dbReference type="Proteomes" id="UP001203852"/>
    </source>
</evidence>
<keyword evidence="1" id="KW-0677">Repeat</keyword>
<keyword evidence="5" id="KW-1185">Reference proteome</keyword>
<dbReference type="InterPro" id="IPR056125">
    <property type="entry name" value="DUF7708"/>
</dbReference>
<sequence length="645" mass="71488">MAPNSTDDQASAALSACVVQDFALQSAGTADPTILMTSLVDDAQRQKAQEKLELQGYFAGTGTTSLEVQFLGNEKTQLAKALQQLAPNDPNKVWTFQDFQKAVDDAKVKWESKKRLHGGSVQRTFHKIMGKFRVHSNLFSFIPSASEYTSVICWAASVLVNASVQHTDTVEELATVMEVINESASMVESESRLFPGEAVQRAVAKFYTAVFLLLGDVAVWYSSNSLAKFRNSMHDGFHKQFASALENVQRLSEAVGRTSDIAAAAEGRYTRLTVEDLRRDIEDQRAGLSGEMRAIAQSLVDQFAAQARRLEEQNRLNHEETRRQILAALYQQVQDTQASFKAIADSGKNLLQENVRTDIHDQFMDENGKQLLYVQRNFLAYESNSGTDKSQAFQKGGPEQRILQMRSQVEKLLVYVSEGGRTLDEPAELLPQTTHERVAIALGNFLEATSSTMLYLEYSSMLGNVPEISLVANRLVLSADALRAPIISFFCLQNSSQETEENLRDNNPLVGLIYSLTYQLLDLIPATGNQTGISIDADFGNLDGTSWEGALHVFSKVLTLMPPLMLCVIDGVEEFEAERGFEVEQLVKVLRNHVDDPSKTFKVLFTSSNRCFALLDSLQGGEIDIVDTSSHTFGGSRGRRTLFIV</sequence>
<organism evidence="4 5">
    <name type="scientific">Exophiala viscosa</name>
    <dbReference type="NCBI Taxonomy" id="2486360"/>
    <lineage>
        <taxon>Eukaryota</taxon>
        <taxon>Fungi</taxon>
        <taxon>Dikarya</taxon>
        <taxon>Ascomycota</taxon>
        <taxon>Pezizomycotina</taxon>
        <taxon>Eurotiomycetes</taxon>
        <taxon>Chaetothyriomycetidae</taxon>
        <taxon>Chaetothyriales</taxon>
        <taxon>Herpotrichiellaceae</taxon>
        <taxon>Exophiala</taxon>
    </lineage>
</organism>
<evidence type="ECO:0000313" key="4">
    <source>
        <dbReference type="EMBL" id="KAI1617727.1"/>
    </source>
</evidence>
<name>A0AAN6E5C4_9EURO</name>
<protein>
    <submittedName>
        <fullName evidence="4">Uncharacterized protein</fullName>
    </submittedName>
</protein>
<evidence type="ECO:0000256" key="1">
    <source>
        <dbReference type="ARBA" id="ARBA00022737"/>
    </source>
</evidence>